<protein>
    <recommendedName>
        <fullName evidence="6">UDP-glycosyltransferases domain-containing protein</fullName>
    </recommendedName>
</protein>
<keyword evidence="2" id="KW-0328">Glycosyltransferase</keyword>
<gene>
    <name evidence="4" type="ORF">HID58_029294</name>
</gene>
<proteinExistence type="inferred from homology"/>
<name>A0ABQ8CCR6_BRANA</name>
<evidence type="ECO:0008006" key="6">
    <source>
        <dbReference type="Google" id="ProtNLM"/>
    </source>
</evidence>
<evidence type="ECO:0000256" key="1">
    <source>
        <dbReference type="ARBA" id="ARBA00009995"/>
    </source>
</evidence>
<comment type="caution">
    <text evidence="4">The sequence shown here is derived from an EMBL/GenBank/DDBJ whole genome shotgun (WGS) entry which is preliminary data.</text>
</comment>
<evidence type="ECO:0000256" key="2">
    <source>
        <dbReference type="ARBA" id="ARBA00022676"/>
    </source>
</evidence>
<dbReference type="CDD" id="cd03784">
    <property type="entry name" value="GT1_Gtf-like"/>
    <property type="match status" value="2"/>
</dbReference>
<reference evidence="4 5" key="1">
    <citation type="submission" date="2021-05" db="EMBL/GenBank/DDBJ databases">
        <title>Genome Assembly of Synthetic Allotetraploid Brassica napus Reveals Homoeologous Exchanges between Subgenomes.</title>
        <authorList>
            <person name="Davis J.T."/>
        </authorList>
    </citation>
    <scope>NUCLEOTIDE SEQUENCE [LARGE SCALE GENOMIC DNA]</scope>
    <source>
        <strain evidence="5">cv. Da-Ae</strain>
        <tissue evidence="4">Seedling</tissue>
    </source>
</reference>
<evidence type="ECO:0000313" key="4">
    <source>
        <dbReference type="EMBL" id="KAH0914848.1"/>
    </source>
</evidence>
<dbReference type="InterPro" id="IPR002213">
    <property type="entry name" value="UDP_glucos_trans"/>
</dbReference>
<evidence type="ECO:0000313" key="5">
    <source>
        <dbReference type="Proteomes" id="UP000824890"/>
    </source>
</evidence>
<dbReference type="PANTHER" id="PTHR11926:SF1398">
    <property type="entry name" value="GLYCOSYLTRANSFERASE"/>
    <property type="match status" value="1"/>
</dbReference>
<comment type="similarity">
    <text evidence="1">Belongs to the UDP-glycosyltransferase family.</text>
</comment>
<dbReference type="PANTHER" id="PTHR11926">
    <property type="entry name" value="GLUCOSYL/GLUCURONOSYL TRANSFERASES"/>
    <property type="match status" value="1"/>
</dbReference>
<dbReference type="InterPro" id="IPR035595">
    <property type="entry name" value="UDP_glycos_trans_CS"/>
</dbReference>
<sequence>MDNKNDSSKSLTGPHFLFVTFPAQGHINPSLELAKRLAGTITGVRVTFAATDSAYNRCMLSKENVPETLVFATYSEAHKDDIKSSTSTDRSREYMSATRRRGRETLTELIEDNRRQNRPFTCVVYTIFLPWVAELAREFHIPSALLWVQPVTVFSIFYHYFNGYADAISEIATNDPSGSIKLPSLPQFRLRDLPTIIFRPDAYSFLVPAYQDQIDSLKQEENPKILVNSFQELEEEALSAVLDNFMIVPVGPLITTRADDSGIDDKYKQWLDAKTDSSVIYISFGTLAVLSKKQLAEVCKALIESRRPFLWVIAEKSFRSKEDGEEKEEEGIKSFREELDEIGMVVSWCNQFSVLKHRSIGCFVTHCGWNSTLESLVAGVPVVAFPQRIDQMTNAKLVEESWRTGVRVMEKKEDEEVVVESEEIRRCIEEVMEEKAEEFRRNAARWRDIADEVVREGGSSFNHLKAFKMDNNNDSPKSLTGQHFLFVTFPAQGHINPSLELAKRLAGTIAGVRVTFAAPISAYNRRMFSKENVPENLIFATYSDGHDDGFKSSTSSDKARQDTAGRYMSEMKRRGRETLTELIEDNRLQNRPFTCVVYTILLTWVAELVREFHIPSALLWVQPVTVFSIFYHYFNGYADAISEMATNDPSGSIKLPALPQFCLRDLPTFIVPANTYSFLLPAFREQIESLKQEENPKILVNSFQELEEEAFSSVLDNFKILPIGPLITSRTDSERGAEYIQWLDTKTDSTVLYISFGTLAVLSKKQIVELCKALIHCRRPFLWVITDKLYTSKEDGEENEEESTRSFREELDEIGMVVSWCDQFSVLKHRSIGCFVTHCGWNSSLESLVAGVPVVAFPQWTDQMTNAKLLEECWRTGVRVMEKKDDAEVVVESGEIRRCIEEVMEEKSEEFRGNAARWRDLAAETVKEGGSSFKHLKAFVSEHM</sequence>
<evidence type="ECO:0000256" key="3">
    <source>
        <dbReference type="ARBA" id="ARBA00022679"/>
    </source>
</evidence>
<keyword evidence="3" id="KW-0808">Transferase</keyword>
<keyword evidence="5" id="KW-1185">Reference proteome</keyword>
<dbReference type="SUPFAM" id="SSF53756">
    <property type="entry name" value="UDP-Glycosyltransferase/glycogen phosphorylase"/>
    <property type="match status" value="2"/>
</dbReference>
<accession>A0ABQ8CCR6</accession>
<dbReference type="Proteomes" id="UP000824890">
    <property type="component" value="Unassembled WGS sequence"/>
</dbReference>
<organism evidence="4 5">
    <name type="scientific">Brassica napus</name>
    <name type="common">Rape</name>
    <dbReference type="NCBI Taxonomy" id="3708"/>
    <lineage>
        <taxon>Eukaryota</taxon>
        <taxon>Viridiplantae</taxon>
        <taxon>Streptophyta</taxon>
        <taxon>Embryophyta</taxon>
        <taxon>Tracheophyta</taxon>
        <taxon>Spermatophyta</taxon>
        <taxon>Magnoliopsida</taxon>
        <taxon>eudicotyledons</taxon>
        <taxon>Gunneridae</taxon>
        <taxon>Pentapetalae</taxon>
        <taxon>rosids</taxon>
        <taxon>malvids</taxon>
        <taxon>Brassicales</taxon>
        <taxon>Brassicaceae</taxon>
        <taxon>Brassiceae</taxon>
        <taxon>Brassica</taxon>
    </lineage>
</organism>
<dbReference type="Pfam" id="PF00201">
    <property type="entry name" value="UDPGT"/>
    <property type="match status" value="2"/>
</dbReference>
<dbReference type="EMBL" id="JAGKQM010000008">
    <property type="protein sequence ID" value="KAH0914848.1"/>
    <property type="molecule type" value="Genomic_DNA"/>
</dbReference>
<dbReference type="Gene3D" id="3.40.50.2000">
    <property type="entry name" value="Glycogen Phosphorylase B"/>
    <property type="match status" value="4"/>
</dbReference>
<dbReference type="PROSITE" id="PS00375">
    <property type="entry name" value="UDPGT"/>
    <property type="match status" value="2"/>
</dbReference>